<sequence>MHTCIPANGSLFLISFFYWHVTLHSFDKSGGFLQCTCCSLLCYLPF</sequence>
<proteinExistence type="predicted"/>
<dbReference type="EMBL" id="GGEC01077670">
    <property type="protein sequence ID" value="MBX58154.1"/>
    <property type="molecule type" value="Transcribed_RNA"/>
</dbReference>
<evidence type="ECO:0000313" key="1">
    <source>
        <dbReference type="EMBL" id="MBX58154.1"/>
    </source>
</evidence>
<organism evidence="1">
    <name type="scientific">Rhizophora mucronata</name>
    <name type="common">Asiatic mangrove</name>
    <dbReference type="NCBI Taxonomy" id="61149"/>
    <lineage>
        <taxon>Eukaryota</taxon>
        <taxon>Viridiplantae</taxon>
        <taxon>Streptophyta</taxon>
        <taxon>Embryophyta</taxon>
        <taxon>Tracheophyta</taxon>
        <taxon>Spermatophyta</taxon>
        <taxon>Magnoliopsida</taxon>
        <taxon>eudicotyledons</taxon>
        <taxon>Gunneridae</taxon>
        <taxon>Pentapetalae</taxon>
        <taxon>rosids</taxon>
        <taxon>fabids</taxon>
        <taxon>Malpighiales</taxon>
        <taxon>Rhizophoraceae</taxon>
        <taxon>Rhizophora</taxon>
    </lineage>
</organism>
<protein>
    <submittedName>
        <fullName evidence="1">Uncharacterized protein</fullName>
    </submittedName>
</protein>
<name>A0A2P2PTS1_RHIMU</name>
<dbReference type="AlphaFoldDB" id="A0A2P2PTS1"/>
<accession>A0A2P2PTS1</accession>
<reference evidence="1" key="1">
    <citation type="submission" date="2018-02" db="EMBL/GenBank/DDBJ databases">
        <title>Rhizophora mucronata_Transcriptome.</title>
        <authorList>
            <person name="Meera S.P."/>
            <person name="Sreeshan A."/>
            <person name="Augustine A."/>
        </authorList>
    </citation>
    <scope>NUCLEOTIDE SEQUENCE</scope>
    <source>
        <tissue evidence="1">Leaf</tissue>
    </source>
</reference>